<dbReference type="Pfam" id="PF00775">
    <property type="entry name" value="Dioxygenase_C"/>
    <property type="match status" value="1"/>
</dbReference>
<sequence>MKNLSRRKLLKWSMAGGIVGAFTAKGSLAKALMPTPPEVEGPFYPVTPQDDKDYDLTRVKGRNSVAEGKHIIVRGSVLDIQGQPVPHATVEIWQANAKGRYRHPRDPNPAPLDANFQGWAIVAADEHGEFRFKTVMPGAYPASRSWMRPPHIHFKVFNKGYANLTTQMYFPDEALNETDLLLNEKKPAERLLMIARKRGQSETEGLDIYEYAIVIRKKT</sequence>
<dbReference type="PANTHER" id="PTHR33711:SF10">
    <property type="entry name" value="INTRADIOL RING-CLEAVAGE DIOXYGENASES DOMAIN-CONTAINING PROTEIN"/>
    <property type="match status" value="1"/>
</dbReference>
<dbReference type="GO" id="GO:0008199">
    <property type="term" value="F:ferric iron binding"/>
    <property type="evidence" value="ECO:0007669"/>
    <property type="project" value="InterPro"/>
</dbReference>
<name>A0A1I4PH87_9PROT</name>
<dbReference type="Proteomes" id="UP000199561">
    <property type="component" value="Unassembled WGS sequence"/>
</dbReference>
<comment type="similarity">
    <text evidence="1">Belongs to the intradiol ring-cleavage dioxygenase family.</text>
</comment>
<dbReference type="AlphaFoldDB" id="A0A1I4PH87"/>
<organism evidence="5 6">
    <name type="scientific">Nitrosomonas nitrosa</name>
    <dbReference type="NCBI Taxonomy" id="52442"/>
    <lineage>
        <taxon>Bacteria</taxon>
        <taxon>Pseudomonadati</taxon>
        <taxon>Pseudomonadota</taxon>
        <taxon>Betaproteobacteria</taxon>
        <taxon>Nitrosomonadales</taxon>
        <taxon>Nitrosomonadaceae</taxon>
        <taxon>Nitrosomonas</taxon>
    </lineage>
</organism>
<dbReference type="GO" id="GO:0018578">
    <property type="term" value="F:protocatechuate 3,4-dioxygenase activity"/>
    <property type="evidence" value="ECO:0007669"/>
    <property type="project" value="InterPro"/>
</dbReference>
<keyword evidence="3" id="KW-0560">Oxidoreductase</keyword>
<keyword evidence="6" id="KW-1185">Reference proteome</keyword>
<evidence type="ECO:0000256" key="1">
    <source>
        <dbReference type="ARBA" id="ARBA00007825"/>
    </source>
</evidence>
<dbReference type="PROSITE" id="PS00083">
    <property type="entry name" value="INTRADIOL_DIOXYGENAS"/>
    <property type="match status" value="1"/>
</dbReference>
<dbReference type="SUPFAM" id="SSF49482">
    <property type="entry name" value="Aromatic compound dioxygenase"/>
    <property type="match status" value="1"/>
</dbReference>
<evidence type="ECO:0000256" key="3">
    <source>
        <dbReference type="ARBA" id="ARBA00023002"/>
    </source>
</evidence>
<dbReference type="InterPro" id="IPR039387">
    <property type="entry name" value="3_4-PCD"/>
</dbReference>
<gene>
    <name evidence="5" type="ORF">SAMN05421880_11118</name>
</gene>
<protein>
    <submittedName>
        <fullName evidence="5">Protocatechuate 3,4-dioxygenase beta subunit</fullName>
    </submittedName>
</protein>
<dbReference type="InterPro" id="IPR015889">
    <property type="entry name" value="Intradiol_dOase_core"/>
</dbReference>
<dbReference type="InterPro" id="IPR050770">
    <property type="entry name" value="Intradiol_RC_Dioxygenase"/>
</dbReference>
<dbReference type="CDD" id="cd03459">
    <property type="entry name" value="3_4-PCD"/>
    <property type="match status" value="1"/>
</dbReference>
<evidence type="ECO:0000256" key="2">
    <source>
        <dbReference type="ARBA" id="ARBA00022964"/>
    </source>
</evidence>
<feature type="domain" description="Intradiol ring-cleavage dioxygenases" evidence="4">
    <location>
        <begin position="73"/>
        <end position="101"/>
    </location>
</feature>
<dbReference type="PROSITE" id="PS51318">
    <property type="entry name" value="TAT"/>
    <property type="match status" value="1"/>
</dbReference>
<dbReference type="STRING" id="52442.SAMN05421880_11118"/>
<keyword evidence="2 5" id="KW-0223">Dioxygenase</keyword>
<evidence type="ECO:0000313" key="5">
    <source>
        <dbReference type="EMBL" id="SFM26990.1"/>
    </source>
</evidence>
<reference evidence="5 6" key="1">
    <citation type="submission" date="2016-10" db="EMBL/GenBank/DDBJ databases">
        <authorList>
            <person name="de Groot N.N."/>
        </authorList>
    </citation>
    <scope>NUCLEOTIDE SEQUENCE [LARGE SCALE GENOMIC DNA]</scope>
    <source>
        <strain evidence="5 6">Nm146</strain>
    </source>
</reference>
<dbReference type="PANTHER" id="PTHR33711">
    <property type="entry name" value="DIOXYGENASE, PUTATIVE (AFU_ORTHOLOGUE AFUA_2G02910)-RELATED"/>
    <property type="match status" value="1"/>
</dbReference>
<dbReference type="InterPro" id="IPR000627">
    <property type="entry name" value="Intradiol_dOase_C"/>
</dbReference>
<proteinExistence type="inferred from homology"/>
<dbReference type="EMBL" id="FOUF01000011">
    <property type="protein sequence ID" value="SFM26990.1"/>
    <property type="molecule type" value="Genomic_DNA"/>
</dbReference>
<dbReference type="Gene3D" id="2.60.130.10">
    <property type="entry name" value="Aromatic compound dioxygenase"/>
    <property type="match status" value="1"/>
</dbReference>
<accession>A0A1I4PH87</accession>
<evidence type="ECO:0000313" key="6">
    <source>
        <dbReference type="Proteomes" id="UP000199561"/>
    </source>
</evidence>
<dbReference type="InterPro" id="IPR006311">
    <property type="entry name" value="TAT_signal"/>
</dbReference>
<evidence type="ECO:0000259" key="4">
    <source>
        <dbReference type="PROSITE" id="PS00083"/>
    </source>
</evidence>